<evidence type="ECO:0000256" key="7">
    <source>
        <dbReference type="ARBA" id="ARBA00049406"/>
    </source>
</evidence>
<reference evidence="11" key="1">
    <citation type="submission" date="2012-12" db="EMBL/GenBank/DDBJ databases">
        <authorList>
            <person name="Hellsten U."/>
            <person name="Grimwood J."/>
            <person name="Chapman J.A."/>
            <person name="Shapiro H."/>
            <person name="Aerts A."/>
            <person name="Otillar R.P."/>
            <person name="Terry A.Y."/>
            <person name="Boore J.L."/>
            <person name="Simakov O."/>
            <person name="Marletaz F."/>
            <person name="Cho S.-J."/>
            <person name="Edsinger-Gonzales E."/>
            <person name="Havlak P."/>
            <person name="Kuo D.-H."/>
            <person name="Larsson T."/>
            <person name="Lv J."/>
            <person name="Arendt D."/>
            <person name="Savage R."/>
            <person name="Osoegawa K."/>
            <person name="de Jong P."/>
            <person name="Lindberg D.R."/>
            <person name="Seaver E.C."/>
            <person name="Weisblat D.A."/>
            <person name="Putnam N.H."/>
            <person name="Grigoriev I.V."/>
            <person name="Rokhsar D.S."/>
        </authorList>
    </citation>
    <scope>NUCLEOTIDE SEQUENCE</scope>
    <source>
        <strain evidence="11">I ESC-2004</strain>
    </source>
</reference>
<dbReference type="GO" id="GO:0009097">
    <property type="term" value="P:isoleucine biosynthetic process"/>
    <property type="evidence" value="ECO:0007669"/>
    <property type="project" value="TreeGrafter"/>
</dbReference>
<dbReference type="EC" id="4.3.1.17" evidence="2"/>
<dbReference type="SUPFAM" id="SSF53686">
    <property type="entry name" value="Tryptophan synthase beta subunit-like PLP-dependent enzymes"/>
    <property type="match status" value="1"/>
</dbReference>
<evidence type="ECO:0000313" key="11">
    <source>
        <dbReference type="Proteomes" id="UP000014760"/>
    </source>
</evidence>
<organism evidence="9">
    <name type="scientific">Capitella teleta</name>
    <name type="common">Polychaete worm</name>
    <dbReference type="NCBI Taxonomy" id="283909"/>
    <lineage>
        <taxon>Eukaryota</taxon>
        <taxon>Metazoa</taxon>
        <taxon>Spiralia</taxon>
        <taxon>Lophotrochozoa</taxon>
        <taxon>Annelida</taxon>
        <taxon>Polychaeta</taxon>
        <taxon>Sedentaria</taxon>
        <taxon>Scolecida</taxon>
        <taxon>Capitellidae</taxon>
        <taxon>Capitella</taxon>
    </lineage>
</organism>
<feature type="domain" description="Tryptophan synthase beta chain-like PALP" evidence="8">
    <location>
        <begin position="18"/>
        <end position="311"/>
    </location>
</feature>
<evidence type="ECO:0000256" key="4">
    <source>
        <dbReference type="ARBA" id="ARBA00023239"/>
    </source>
</evidence>
<dbReference type="InterPro" id="IPR036052">
    <property type="entry name" value="TrpB-like_PALP_sf"/>
</dbReference>
<dbReference type="OrthoDB" id="4418812at2759"/>
<dbReference type="GO" id="GO:0030170">
    <property type="term" value="F:pyridoxal phosphate binding"/>
    <property type="evidence" value="ECO:0007669"/>
    <property type="project" value="InterPro"/>
</dbReference>
<evidence type="ECO:0000259" key="8">
    <source>
        <dbReference type="Pfam" id="PF00291"/>
    </source>
</evidence>
<comment type="catalytic activity">
    <reaction evidence="7">
        <text>L-serine = pyruvate + NH4(+)</text>
        <dbReference type="Rhea" id="RHEA:19169"/>
        <dbReference type="ChEBI" id="CHEBI:15361"/>
        <dbReference type="ChEBI" id="CHEBI:28938"/>
        <dbReference type="ChEBI" id="CHEBI:33384"/>
        <dbReference type="EC" id="4.3.1.17"/>
    </reaction>
</comment>
<dbReference type="PANTHER" id="PTHR48078:SF6">
    <property type="entry name" value="L-THREONINE DEHYDRATASE CATABOLIC TDCB"/>
    <property type="match status" value="1"/>
</dbReference>
<evidence type="ECO:0000256" key="6">
    <source>
        <dbReference type="ARBA" id="ARBA00042605"/>
    </source>
</evidence>
<dbReference type="EnsemblMetazoa" id="CapteT225025">
    <property type="protein sequence ID" value="CapteP225025"/>
    <property type="gene ID" value="CapteG225025"/>
</dbReference>
<dbReference type="EMBL" id="KB299000">
    <property type="protein sequence ID" value="ELU08518.1"/>
    <property type="molecule type" value="Genomic_DNA"/>
</dbReference>
<gene>
    <name evidence="9" type="ORF">CAPTEDRAFT_225025</name>
</gene>
<dbReference type="PROSITE" id="PS00165">
    <property type="entry name" value="DEHYDRATASE_SER_THR"/>
    <property type="match status" value="1"/>
</dbReference>
<evidence type="ECO:0000256" key="1">
    <source>
        <dbReference type="ARBA" id="ARBA00001933"/>
    </source>
</evidence>
<dbReference type="InterPro" id="IPR001926">
    <property type="entry name" value="TrpB-like_PALP"/>
</dbReference>
<dbReference type="GO" id="GO:0003941">
    <property type="term" value="F:L-serine ammonia-lyase activity"/>
    <property type="evidence" value="ECO:0007669"/>
    <property type="project" value="UniProtKB-EC"/>
</dbReference>
<reference evidence="9 11" key="2">
    <citation type="journal article" date="2013" name="Nature">
        <title>Insights into bilaterian evolution from three spiralian genomes.</title>
        <authorList>
            <person name="Simakov O."/>
            <person name="Marletaz F."/>
            <person name="Cho S.J."/>
            <person name="Edsinger-Gonzales E."/>
            <person name="Havlak P."/>
            <person name="Hellsten U."/>
            <person name="Kuo D.H."/>
            <person name="Larsson T."/>
            <person name="Lv J."/>
            <person name="Arendt D."/>
            <person name="Savage R."/>
            <person name="Osoegawa K."/>
            <person name="de Jong P."/>
            <person name="Grimwood J."/>
            <person name="Chapman J.A."/>
            <person name="Shapiro H."/>
            <person name="Aerts A."/>
            <person name="Otillar R.P."/>
            <person name="Terry A.Y."/>
            <person name="Boore J.L."/>
            <person name="Grigoriev I.V."/>
            <person name="Lindberg D.R."/>
            <person name="Seaver E.C."/>
            <person name="Weisblat D.A."/>
            <person name="Putnam N.H."/>
            <person name="Rokhsar D.S."/>
        </authorList>
    </citation>
    <scope>NUCLEOTIDE SEQUENCE</scope>
    <source>
        <strain evidence="9 11">I ESC-2004</strain>
    </source>
</reference>
<dbReference type="Gene3D" id="3.40.50.1100">
    <property type="match status" value="2"/>
</dbReference>
<dbReference type="Pfam" id="PF00291">
    <property type="entry name" value="PALP"/>
    <property type="match status" value="1"/>
</dbReference>
<dbReference type="EMBL" id="AMQN01006713">
    <property type="status" value="NOT_ANNOTATED_CDS"/>
    <property type="molecule type" value="Genomic_DNA"/>
</dbReference>
<keyword evidence="4" id="KW-0456">Lyase</keyword>
<protein>
    <recommendedName>
        <fullName evidence="2">L-serine ammonia-lyase</fullName>
        <ecNumber evidence="2">4.3.1.17</ecNumber>
    </recommendedName>
    <alternativeName>
        <fullName evidence="5">L-serine deaminase</fullName>
    </alternativeName>
    <alternativeName>
        <fullName evidence="6">L-threonine dehydratase</fullName>
    </alternativeName>
</protein>
<dbReference type="EMBL" id="AMQN01006714">
    <property type="status" value="NOT_ANNOTATED_CDS"/>
    <property type="molecule type" value="Genomic_DNA"/>
</dbReference>
<evidence type="ECO:0000256" key="5">
    <source>
        <dbReference type="ARBA" id="ARBA00041766"/>
    </source>
</evidence>
<proteinExistence type="predicted"/>
<evidence type="ECO:0000313" key="9">
    <source>
        <dbReference type="EMBL" id="ELU08518.1"/>
    </source>
</evidence>
<dbReference type="GO" id="GO:0006567">
    <property type="term" value="P:L-threonine catabolic process"/>
    <property type="evidence" value="ECO:0007669"/>
    <property type="project" value="TreeGrafter"/>
</dbReference>
<dbReference type="GO" id="GO:0004794">
    <property type="term" value="F:threonine deaminase activity"/>
    <property type="evidence" value="ECO:0007669"/>
    <property type="project" value="TreeGrafter"/>
</dbReference>
<sequence length="328" mass="35154">MDSLKLFAQRVEAIYKTISPHLYKTPLLYCPTLSSLCKDSSVFIKLESEQVTGSFKARGALSKLSIIASSETLKSRGAVTASSGNHALACAYASKIYGVDMQMYLPEGVSKSKVSQLKLAGANLVIHGADCMFAETKAREVSEIEGKIYVSPYNDTEVMIGQATVGLEILTEMPDVSAVFVSVGGGGLIGGLATYLKAKRRDIKIIGCQPIQSKVMYESVKAGKLIFEESGETLSDGTKGGVEEGAVTFEPCRDYVDDWIVVSEEEISSSVFFMLNEHCKTVEGSAGVAIAAYQQQADRYKGHKIAIVSCGCRISPSTLGKIIAQHSA</sequence>
<reference evidence="10" key="3">
    <citation type="submission" date="2015-06" db="UniProtKB">
        <authorList>
            <consortium name="EnsemblMetazoa"/>
        </authorList>
    </citation>
    <scope>IDENTIFICATION</scope>
</reference>
<evidence type="ECO:0000256" key="3">
    <source>
        <dbReference type="ARBA" id="ARBA00022898"/>
    </source>
</evidence>
<accession>R7UQX8</accession>
<dbReference type="OMA" id="DTHNLAE"/>
<evidence type="ECO:0000256" key="2">
    <source>
        <dbReference type="ARBA" id="ARBA00012093"/>
    </source>
</evidence>
<evidence type="ECO:0000313" key="10">
    <source>
        <dbReference type="EnsemblMetazoa" id="CapteP225025"/>
    </source>
</evidence>
<dbReference type="InterPro" id="IPR050147">
    <property type="entry name" value="Ser/Thr_Dehydratase"/>
</dbReference>
<dbReference type="Proteomes" id="UP000014760">
    <property type="component" value="Unassembled WGS sequence"/>
</dbReference>
<comment type="cofactor">
    <cofactor evidence="1">
        <name>pyridoxal 5'-phosphate</name>
        <dbReference type="ChEBI" id="CHEBI:597326"/>
    </cofactor>
</comment>
<dbReference type="AlphaFoldDB" id="R7UQX8"/>
<dbReference type="InterPro" id="IPR000634">
    <property type="entry name" value="Ser/Thr_deHydtase_PyrdxlP-BS"/>
</dbReference>
<dbReference type="STRING" id="283909.R7UQX8"/>
<name>R7UQX8_CAPTE</name>
<keyword evidence="11" id="KW-1185">Reference proteome</keyword>
<dbReference type="HOGENOM" id="CLU_021152_4_2_1"/>
<dbReference type="GO" id="GO:0006565">
    <property type="term" value="P:L-serine catabolic process"/>
    <property type="evidence" value="ECO:0007669"/>
    <property type="project" value="TreeGrafter"/>
</dbReference>
<keyword evidence="3" id="KW-0663">Pyridoxal phosphate</keyword>
<dbReference type="PANTHER" id="PTHR48078">
    <property type="entry name" value="THREONINE DEHYDRATASE, MITOCHONDRIAL-RELATED"/>
    <property type="match status" value="1"/>
</dbReference>